<dbReference type="Gene3D" id="3.90.930.1">
    <property type="match status" value="1"/>
</dbReference>
<dbReference type="SMART" id="SM00736">
    <property type="entry name" value="CADG"/>
    <property type="match status" value="5"/>
</dbReference>
<proteinExistence type="predicted"/>
<dbReference type="InterPro" id="IPR002126">
    <property type="entry name" value="Cadherin-like_dom"/>
</dbReference>
<dbReference type="Proteomes" id="UP000018130">
    <property type="component" value="Unassembled WGS sequence"/>
</dbReference>
<dbReference type="PROSITE" id="PS50268">
    <property type="entry name" value="CADHERIN_2"/>
    <property type="match status" value="1"/>
</dbReference>
<feature type="compositionally biased region" description="Polar residues" evidence="2">
    <location>
        <begin position="698"/>
        <end position="707"/>
    </location>
</feature>
<keyword evidence="1" id="KW-0677">Repeat</keyword>
<dbReference type="InterPro" id="IPR022385">
    <property type="entry name" value="Rhs_assc_core"/>
</dbReference>
<reference evidence="4 5" key="1">
    <citation type="submission" date="2013-01" db="EMBL/GenBank/DDBJ databases">
        <authorList>
            <person name="Bench S."/>
        </authorList>
    </citation>
    <scope>NUCLEOTIDE SEQUENCE [LARGE SCALE GENOMIC DNA]</scope>
    <source>
        <strain evidence="4 5">WH 0402</strain>
    </source>
</reference>
<dbReference type="InterPro" id="IPR013783">
    <property type="entry name" value="Ig-like_fold"/>
</dbReference>
<reference evidence="4 5" key="2">
    <citation type="submission" date="2013-09" db="EMBL/GenBank/DDBJ databases">
        <title>Whole genome comparison of six Crocosphaera watsonii strains with differing phenotypes.</title>
        <authorList>
            <person name="Bench S.R."/>
            <person name="Heller P."/>
            <person name="Frank I."/>
            <person name="Arciniega M."/>
            <person name="Shilova I.N."/>
            <person name="Zehr J.P."/>
        </authorList>
    </citation>
    <scope>NUCLEOTIDE SEQUENCE [LARGE SCALE GENOMIC DNA]</scope>
    <source>
        <strain evidence="4 5">WH 0402</strain>
    </source>
</reference>
<evidence type="ECO:0000313" key="4">
    <source>
        <dbReference type="EMBL" id="CCQ66346.1"/>
    </source>
</evidence>
<dbReference type="Pfam" id="PF05345">
    <property type="entry name" value="He_PIG"/>
    <property type="match status" value="6"/>
</dbReference>
<dbReference type="Pfam" id="PF05593">
    <property type="entry name" value="RHS_repeat"/>
    <property type="match status" value="5"/>
</dbReference>
<evidence type="ECO:0000256" key="2">
    <source>
        <dbReference type="SAM" id="MobiDB-lite"/>
    </source>
</evidence>
<dbReference type="Gene3D" id="2.180.10.10">
    <property type="entry name" value="RHS repeat-associated core"/>
    <property type="match status" value="4"/>
</dbReference>
<evidence type="ECO:0000259" key="3">
    <source>
        <dbReference type="PROSITE" id="PS50268"/>
    </source>
</evidence>
<dbReference type="InterPro" id="IPR006530">
    <property type="entry name" value="YD"/>
</dbReference>
<dbReference type="InterPro" id="IPR056823">
    <property type="entry name" value="TEN-like_YD-shell"/>
</dbReference>
<gene>
    <name evidence="4" type="ORF">CWATWH0402_1625</name>
</gene>
<protein>
    <recommendedName>
        <fullName evidence="3">Cadherin domain-containing protein</fullName>
    </recommendedName>
</protein>
<dbReference type="EMBL" id="CAQN01000410">
    <property type="protein sequence ID" value="CCQ66346.1"/>
    <property type="molecule type" value="Genomic_DNA"/>
</dbReference>
<dbReference type="GO" id="GO:0005509">
    <property type="term" value="F:calcium ion binding"/>
    <property type="evidence" value="ECO:0007669"/>
    <property type="project" value="InterPro"/>
</dbReference>
<dbReference type="Gene3D" id="2.60.40.10">
    <property type="entry name" value="Immunoglobulins"/>
    <property type="match status" value="9"/>
</dbReference>
<dbReference type="InterPro" id="IPR015919">
    <property type="entry name" value="Cadherin-like_sf"/>
</dbReference>
<dbReference type="GO" id="GO:0016020">
    <property type="term" value="C:membrane"/>
    <property type="evidence" value="ECO:0007669"/>
    <property type="project" value="InterPro"/>
</dbReference>
<evidence type="ECO:0000256" key="1">
    <source>
        <dbReference type="ARBA" id="ARBA00022737"/>
    </source>
</evidence>
<dbReference type="GO" id="GO:0007156">
    <property type="term" value="P:homophilic cell adhesion via plasma membrane adhesion molecules"/>
    <property type="evidence" value="ECO:0007669"/>
    <property type="project" value="InterPro"/>
</dbReference>
<dbReference type="Pfam" id="PF17963">
    <property type="entry name" value="Big_9"/>
    <property type="match status" value="1"/>
</dbReference>
<comment type="caution">
    <text evidence="4">The sequence shown here is derived from an EMBL/GenBank/DDBJ whole genome shotgun (WGS) entry which is preliminary data.</text>
</comment>
<organism evidence="4 5">
    <name type="scientific">Crocosphaera watsonii WH 0402</name>
    <dbReference type="NCBI Taxonomy" id="1284629"/>
    <lineage>
        <taxon>Bacteria</taxon>
        <taxon>Bacillati</taxon>
        <taxon>Cyanobacteriota</taxon>
        <taxon>Cyanophyceae</taxon>
        <taxon>Oscillatoriophycideae</taxon>
        <taxon>Chroococcales</taxon>
        <taxon>Aphanothecaceae</taxon>
        <taxon>Crocosphaera</taxon>
    </lineage>
</organism>
<dbReference type="SUPFAM" id="SSF117074">
    <property type="entry name" value="Hypothetical protein PA1324"/>
    <property type="match status" value="1"/>
</dbReference>
<dbReference type="NCBIfam" id="TIGR03696">
    <property type="entry name" value="Rhs_assc_core"/>
    <property type="match status" value="1"/>
</dbReference>
<dbReference type="NCBIfam" id="TIGR01643">
    <property type="entry name" value="YD_repeat_2x"/>
    <property type="match status" value="18"/>
</dbReference>
<accession>T2JMT2</accession>
<dbReference type="PANTHER" id="PTHR32305:SF15">
    <property type="entry name" value="PROTEIN RHSA-RELATED"/>
    <property type="match status" value="1"/>
</dbReference>
<dbReference type="InterPro" id="IPR031325">
    <property type="entry name" value="RHS_repeat"/>
</dbReference>
<dbReference type="SUPFAM" id="SSF49313">
    <property type="entry name" value="Cadherin-like"/>
    <property type="match status" value="7"/>
</dbReference>
<feature type="region of interest" description="Disordered" evidence="2">
    <location>
        <begin position="669"/>
        <end position="707"/>
    </location>
</feature>
<feature type="domain" description="Cadherin" evidence="3">
    <location>
        <begin position="901"/>
        <end position="975"/>
    </location>
</feature>
<name>T2JMT2_CROWT</name>
<dbReference type="PANTHER" id="PTHR32305">
    <property type="match status" value="1"/>
</dbReference>
<evidence type="ECO:0000313" key="5">
    <source>
        <dbReference type="Proteomes" id="UP000018130"/>
    </source>
</evidence>
<dbReference type="Pfam" id="PF25023">
    <property type="entry name" value="TEN_YD-shell"/>
    <property type="match status" value="3"/>
</dbReference>
<sequence length="2733" mass="299281">MLDSPLDAFISQDTGELLWFTDESAEVGNTYDFTVEVSDGRGGIDIQSFSVEVFDQLGTIEGLVFEDINRNTFLDLNLVQGDNPDVFFVIEYSCAVAGGNIDWTTADLDETFAHNLTPVDLELGAILLLSEYLIAQGFGHTANIGILDGRGNVFDLDPSQEGLQITTNPLADNNNNGIADLREALRRPVYGSSPTAVVKAIELHQELGLSGDLNVMFMSSGNFTLQAEEKEAIDLAVTQGVNVSAFSFSFRAMEKMRSLDPDATLIKSTQQIYDIFSGNVLGDSFDPKFLQEPLLEGITVYLDLNNNGILDSHEPQQVTQIPDNSLDVSDASFSFRFDNLLPGTYIVRQVVPERYEETTPTSGSFVDVITVSENTFYHQFGLAKKASAQSLPPQAPVFTSTAPTGTLTVGEQLFYQVQATDADNDALTFELAIGPQGMVLDAESGILLWEPTIEQAETLPGVLIRVTDDQGGVATQYFELEVIAPNTPPLFTSTVPNISPQVGKLFSYQAKALDADGDILTYHLDTDISGITLDENTGLLRWTPTATDLGEQNLTIIAQDEKGGEIRQDLTLNVIDSTPNRLPDIVSTPVNFAPVNRPYLYQPVTVDEDGNPLTLTLDQAPDGMIVDEQGRIIWMPTIDQVGEHQVQLTVDDGQGGLATQTFTVVVQNRVPNLPSPPPETPDSPDIQPSNPPVANHPPTITSSPNTSIDLNRIYQYSPTAQDPDGHSLFWQLESAPAGMVIDGDTGAIRWQPQTQQLGEHTVILAASDVLGQRVTQTFTLTVTGENTPPLISSIPSTKAGIDQVYTYRAIAADAEADQLFFSLGIRPDGMTIDENTGEIRWTPQTGQVGSYQVEVIVRDTQGAISNQTYTLVVESQRINQAPTISSKAVLRGDLQQGYTYQVTANDPDGEALTYQLLSHPQGMTIDENTGLVQWQPQSDQLGQFDIAVAAIDSDGAGTVQAFSISIQPQNQPPVITSTTPPTVATTQTVYRYDLHVRELDGEKLTYSLVQGPSGMTIDELGRVRWTPNAKNTGNYPIEIAVTDSLGATVTQSFTLEVVADTLAPMVRVNPSVQPVNLGQSVTLYVRATDNIGVSTLSLTVNGQAVSLDGNGLYTFTPDTVGTIEAIATATDAAGNSQSAITTFEVLDFSDEDAPIINLPAFSEDTITNPTEIIGTVNDDNLQYYSLEVAKLGSDDFQEVFRGTNEVNNDVLGIFDPTLLENDAYSLRLKAVDAGGNVVFEQRTINVEGDLKLGNFQLSFTDLSIPVSGIPISITRTYDTLTAQERDDFGYGWRLEFRDTNLRTSLGPDDYYDTFDIIGKGFREGDKVYITLPGGKRETFTFKPELDLLGAFLAAAGGGLGIQEDTGLYHPKFVSESDSNNVLTVKDALLIRTGTGEFAGIPANLYNPIDPYFGRKYTLTTGEGIVYEIDALSGDLLTATDTNGNKLTFSESGIISDSGVEVKFNRDAKGRITSIVDPSGNIIQYEYDGNGDLIKVIDREENETKFDYHEQRDHYLETIIDPLNREAVRTEYDEDGRLSRVIDINGEAVELVYDPDNSTQTTKDVFGNETTYVYDERGNILTEVDPVGKVTKRTYDENGNVLSETIITEETGEEGWTTAYTYDDRSNKLSETDALGNTTRYTYGKYDRLLSETDALGNTTIYKYDSRGNLIFSEDALNNTKTYSYDENGNLASITEVPNRVRNFKYDGLGNLISEIDALGNEKNYTYDENGNVLTETTVLTTNEGVRNLTSTKTYNEQGLVSSLLDAEGNLTQYEYDANGNQTAIIDALGQRIEYRYDEKNQLIETIYPDETPENDTDNLRIETSYDKAGNKLSFTDVAGRNTLFEYDSLGNVTEVIYSDDTPDNLSDNPRVVNEYNQLGQIVASTDQLGVRTEYEYDKVGRVIVTRQLSGNQVIETHNTYDVIGQKISTTDALKRTTRYVYDALGRVTETIFHDGTSIKTEYDAFGNEITKTDQAGVTTYYKYDALDRLTAVVNALGQRTEYQYDEAGNLVYQKDANDHITRFEFDGIGRQTAVIRPLGQESLTLYNEVGNVISTTDFNGEIIHYEHNQFDQLTAKRFENGTSVEFSYNEAGQLATITDSRGTTSFTYDVQGNSLSRTEPDGKSISYTYNDSGKLESVITDSVTTSYTYDQFNFLDKVTANGEVTDYDYNVLGNLVQTTLPNGVVETREYDELYRLIGVDNTDADGNILSSYDYELDAVGNRTLVEELSGRTVAYEYDKLYRLLTEDVSDAVNGNQTLSYVYDAVGNRLSLTDSVNGVTTYSYNDNDWLLSETIGGVTTKYTYDNNGNNLTKINPDEQVTYTWNQENRLIGAKVTNADGTTNLGYQYDANGVRVASTVNGVETRYLVDANREHAEVIEEYNPDGTTNVSYVYGLNLISAERGGEQSYYVHDGHSGVRQLTDDNGNVTDSYDYDGYGNLLNSTGDTQNNYLYRGEQYDPNLAMQYLRQRYYDTSVGRFASVDPFSGLIELPMSRHRYLYGNANPITYTDPSGEFSVAELSLQGVLSSLSYATTGLKLAAIAESVAGAAAALSVAYAGYNYWRGRGGGVVWDGNFTLTKLPNYGIGSVASSIPTIAIGKAGLTSNRNEFAPVSALGGIYTLSDGFSSPISLPSTAKFDVTLRTPDVARAMQTPTAANRGAFIGPFIFSSLKFSFALLLPEDVWAFNNQTFGVLQLGLGIGTVAKTKPVGDGSLADGLTYDPFALSVAVGASSLTG</sequence>
<dbReference type="InterPro" id="IPR050708">
    <property type="entry name" value="T6SS_VgrG/RHS"/>
</dbReference>
<dbReference type="InterPro" id="IPR006644">
    <property type="entry name" value="Cadg"/>
</dbReference>